<keyword evidence="2" id="KW-1185">Reference proteome</keyword>
<comment type="caution">
    <text evidence="1">The sequence shown here is derived from an EMBL/GenBank/DDBJ whole genome shotgun (WGS) entry which is preliminary data.</text>
</comment>
<reference evidence="1" key="1">
    <citation type="journal article" date="2022" name="bioRxiv">
        <title>Sequencing and chromosome-scale assembly of the giantPleurodeles waltlgenome.</title>
        <authorList>
            <person name="Brown T."/>
            <person name="Elewa A."/>
            <person name="Iarovenko S."/>
            <person name="Subramanian E."/>
            <person name="Araus A.J."/>
            <person name="Petzold A."/>
            <person name="Susuki M."/>
            <person name="Suzuki K.-i.T."/>
            <person name="Hayashi T."/>
            <person name="Toyoda A."/>
            <person name="Oliveira C."/>
            <person name="Osipova E."/>
            <person name="Leigh N.D."/>
            <person name="Simon A."/>
            <person name="Yun M.H."/>
        </authorList>
    </citation>
    <scope>NUCLEOTIDE SEQUENCE</scope>
    <source>
        <strain evidence="1">20211129_DDA</strain>
        <tissue evidence="1">Liver</tissue>
    </source>
</reference>
<evidence type="ECO:0000313" key="1">
    <source>
        <dbReference type="EMBL" id="KAJ1195745.1"/>
    </source>
</evidence>
<sequence>MESGPYAYSVGGRVGVAADLKNVSAGDVTVAGDPTDIGFIATSISIMKDQIMQILRTKSPQKKPGSSVIVDKAMVVKVVGMIVADGGVVNGVFFSKEIFIDGIGASADGVVAVNGLINKTVVNVTVAV</sequence>
<dbReference type="Proteomes" id="UP001066276">
    <property type="component" value="Chromosome 2_2"/>
</dbReference>
<gene>
    <name evidence="1" type="ORF">NDU88_005013</name>
</gene>
<protein>
    <submittedName>
        <fullName evidence="1">Uncharacterized protein</fullName>
    </submittedName>
</protein>
<organism evidence="1 2">
    <name type="scientific">Pleurodeles waltl</name>
    <name type="common">Iberian ribbed newt</name>
    <dbReference type="NCBI Taxonomy" id="8319"/>
    <lineage>
        <taxon>Eukaryota</taxon>
        <taxon>Metazoa</taxon>
        <taxon>Chordata</taxon>
        <taxon>Craniata</taxon>
        <taxon>Vertebrata</taxon>
        <taxon>Euteleostomi</taxon>
        <taxon>Amphibia</taxon>
        <taxon>Batrachia</taxon>
        <taxon>Caudata</taxon>
        <taxon>Salamandroidea</taxon>
        <taxon>Salamandridae</taxon>
        <taxon>Pleurodelinae</taxon>
        <taxon>Pleurodeles</taxon>
    </lineage>
</organism>
<name>A0AAV7V2U3_PLEWA</name>
<dbReference type="AlphaFoldDB" id="A0AAV7V2U3"/>
<accession>A0AAV7V2U3</accession>
<dbReference type="EMBL" id="JANPWB010000004">
    <property type="protein sequence ID" value="KAJ1195745.1"/>
    <property type="molecule type" value="Genomic_DNA"/>
</dbReference>
<evidence type="ECO:0000313" key="2">
    <source>
        <dbReference type="Proteomes" id="UP001066276"/>
    </source>
</evidence>
<proteinExistence type="predicted"/>